<keyword evidence="4" id="KW-1185">Reference proteome</keyword>
<proteinExistence type="predicted"/>
<feature type="compositionally biased region" description="Low complexity" evidence="1">
    <location>
        <begin position="90"/>
        <end position="105"/>
    </location>
</feature>
<dbReference type="PANTHER" id="PTHR43591:SF24">
    <property type="entry name" value="2-METHOXY-6-POLYPRENYL-1,4-BENZOQUINOL METHYLASE, MITOCHONDRIAL"/>
    <property type="match status" value="1"/>
</dbReference>
<feature type="region of interest" description="Disordered" evidence="1">
    <location>
        <begin position="1"/>
        <end position="108"/>
    </location>
</feature>
<protein>
    <recommendedName>
        <fullName evidence="2">Methyltransferase domain-containing protein</fullName>
    </recommendedName>
</protein>
<evidence type="ECO:0000256" key="1">
    <source>
        <dbReference type="SAM" id="MobiDB-lite"/>
    </source>
</evidence>
<dbReference type="InterPro" id="IPR029063">
    <property type="entry name" value="SAM-dependent_MTases_sf"/>
</dbReference>
<dbReference type="EMBL" id="JABAYA010000086">
    <property type="protein sequence ID" value="KAF7725985.1"/>
    <property type="molecule type" value="Genomic_DNA"/>
</dbReference>
<accession>A0A8H7EPR9</accession>
<dbReference type="PANTHER" id="PTHR43591">
    <property type="entry name" value="METHYLTRANSFERASE"/>
    <property type="match status" value="1"/>
</dbReference>
<dbReference type="AlphaFoldDB" id="A0A8H7EPR9"/>
<feature type="domain" description="Methyltransferase" evidence="2">
    <location>
        <begin position="234"/>
        <end position="331"/>
    </location>
</feature>
<sequence length="465" mass="52973">MGLSLSKRKKKQQTNKSTTADTNDDSVRRDSRVSNVRFVLSLAGSHASKKNHKPDTSISTVSGQSVGERSTTANSYHGLVHRIRNHSKGSTSSRASSAAASSTATTKRETTWFDGGSAMEAAVHAAASATGFNSSDALDATLSQPHHDQKDTTDGVQKLIDEQLPKEDEKPVVPKYLSELILMNLYMLPENEPERRKEHDKQQRQASDISEKHYLLKHVWGKNYQIPLKDPRVIVDWCCGTGIWVMEMAQEFPDAQVIGIDYSSAMLPNFTYTKNASFRPAIIHEGDNGFGTLEDNAVDYIMMRDVWLVNSPSHKWIDLFNDIKRILKPGGWIEVYEQELQMYSPGPHLDRFDRWFDKFFENVNIQRNVVKEIGQFLSACGFTVMDERTIELPLGEWCSTTGLKETGYLFKDLMDRRFRTLKLWLSEYNQLTETELLDTLSKGIEECERSKTRMGWRYYSAQKPF</sequence>
<dbReference type="Proteomes" id="UP000605846">
    <property type="component" value="Unassembled WGS sequence"/>
</dbReference>
<dbReference type="GO" id="GO:0008168">
    <property type="term" value="F:methyltransferase activity"/>
    <property type="evidence" value="ECO:0007669"/>
    <property type="project" value="TreeGrafter"/>
</dbReference>
<evidence type="ECO:0000313" key="3">
    <source>
        <dbReference type="EMBL" id="KAF7725985.1"/>
    </source>
</evidence>
<gene>
    <name evidence="3" type="ORF">EC973_009131</name>
</gene>
<name>A0A8H7EPR9_9FUNG</name>
<feature type="compositionally biased region" description="Polar residues" evidence="1">
    <location>
        <begin position="56"/>
        <end position="75"/>
    </location>
</feature>
<feature type="compositionally biased region" description="Basic residues" evidence="1">
    <location>
        <begin position="1"/>
        <end position="13"/>
    </location>
</feature>
<dbReference type="Pfam" id="PF13649">
    <property type="entry name" value="Methyltransf_25"/>
    <property type="match status" value="1"/>
</dbReference>
<dbReference type="SUPFAM" id="SSF53335">
    <property type="entry name" value="S-adenosyl-L-methionine-dependent methyltransferases"/>
    <property type="match status" value="1"/>
</dbReference>
<evidence type="ECO:0000313" key="4">
    <source>
        <dbReference type="Proteomes" id="UP000605846"/>
    </source>
</evidence>
<organism evidence="3 4">
    <name type="scientific">Apophysomyces ossiformis</name>
    <dbReference type="NCBI Taxonomy" id="679940"/>
    <lineage>
        <taxon>Eukaryota</taxon>
        <taxon>Fungi</taxon>
        <taxon>Fungi incertae sedis</taxon>
        <taxon>Mucoromycota</taxon>
        <taxon>Mucoromycotina</taxon>
        <taxon>Mucoromycetes</taxon>
        <taxon>Mucorales</taxon>
        <taxon>Mucorineae</taxon>
        <taxon>Mucoraceae</taxon>
        <taxon>Apophysomyces</taxon>
    </lineage>
</organism>
<evidence type="ECO:0000259" key="2">
    <source>
        <dbReference type="Pfam" id="PF13649"/>
    </source>
</evidence>
<dbReference type="OrthoDB" id="2013972at2759"/>
<comment type="caution">
    <text evidence="3">The sequence shown here is derived from an EMBL/GenBank/DDBJ whole genome shotgun (WGS) entry which is preliminary data.</text>
</comment>
<dbReference type="InterPro" id="IPR041698">
    <property type="entry name" value="Methyltransf_25"/>
</dbReference>
<dbReference type="Gene3D" id="3.40.50.150">
    <property type="entry name" value="Vaccinia Virus protein VP39"/>
    <property type="match status" value="1"/>
</dbReference>
<reference evidence="3" key="1">
    <citation type="submission" date="2020-01" db="EMBL/GenBank/DDBJ databases">
        <title>Genome Sequencing of Three Apophysomyces-Like Fungal Strains Confirms a Novel Fungal Genus in the Mucoromycota with divergent Burkholderia-like Endosymbiotic Bacteria.</title>
        <authorList>
            <person name="Stajich J.E."/>
            <person name="Macias A.M."/>
            <person name="Carter-House D."/>
            <person name="Lovett B."/>
            <person name="Kasson L.R."/>
            <person name="Berry K."/>
            <person name="Grigoriev I."/>
            <person name="Chang Y."/>
            <person name="Spatafora J."/>
            <person name="Kasson M.T."/>
        </authorList>
    </citation>
    <scope>NUCLEOTIDE SEQUENCE</scope>
    <source>
        <strain evidence="3">NRRL A-21654</strain>
    </source>
</reference>
<dbReference type="CDD" id="cd02440">
    <property type="entry name" value="AdoMet_MTases"/>
    <property type="match status" value="1"/>
</dbReference>